<evidence type="ECO:0000313" key="1">
    <source>
        <dbReference type="EMBL" id="VDK57988.1"/>
    </source>
</evidence>
<evidence type="ECO:0000313" key="2">
    <source>
        <dbReference type="Proteomes" id="UP000271098"/>
    </source>
</evidence>
<sequence>MDVDANAGNNHQKLRAGLSINCPSKEVAKKTNFGKSVSVDLGAIFPLNNRRTSILDSVLRSQRFSVKERLKR</sequence>
<dbReference type="WBParaSite" id="GPUH_0000733501-mRNA-1">
    <property type="protein sequence ID" value="GPUH_0000733501-mRNA-1"/>
    <property type="gene ID" value="GPUH_0000733501"/>
</dbReference>
<dbReference type="Proteomes" id="UP000271098">
    <property type="component" value="Unassembled WGS sequence"/>
</dbReference>
<dbReference type="EMBL" id="UYRT01018803">
    <property type="protein sequence ID" value="VDK57988.1"/>
    <property type="molecule type" value="Genomic_DNA"/>
</dbReference>
<name>A0A183DF35_9BILA</name>
<organism evidence="3">
    <name type="scientific">Gongylonema pulchrum</name>
    <dbReference type="NCBI Taxonomy" id="637853"/>
    <lineage>
        <taxon>Eukaryota</taxon>
        <taxon>Metazoa</taxon>
        <taxon>Ecdysozoa</taxon>
        <taxon>Nematoda</taxon>
        <taxon>Chromadorea</taxon>
        <taxon>Rhabditida</taxon>
        <taxon>Spirurina</taxon>
        <taxon>Spiruromorpha</taxon>
        <taxon>Spiruroidea</taxon>
        <taxon>Gongylonematidae</taxon>
        <taxon>Gongylonema</taxon>
    </lineage>
</organism>
<reference evidence="1 2" key="2">
    <citation type="submission" date="2018-11" db="EMBL/GenBank/DDBJ databases">
        <authorList>
            <consortium name="Pathogen Informatics"/>
        </authorList>
    </citation>
    <scope>NUCLEOTIDE SEQUENCE [LARGE SCALE GENOMIC DNA]</scope>
</reference>
<accession>A0A183DF35</accession>
<evidence type="ECO:0000313" key="3">
    <source>
        <dbReference type="WBParaSite" id="GPUH_0000733501-mRNA-1"/>
    </source>
</evidence>
<proteinExistence type="predicted"/>
<reference evidence="3" key="1">
    <citation type="submission" date="2016-06" db="UniProtKB">
        <authorList>
            <consortium name="WormBaseParasite"/>
        </authorList>
    </citation>
    <scope>IDENTIFICATION</scope>
</reference>
<protein>
    <submittedName>
        <fullName evidence="1 3">Uncharacterized protein</fullName>
    </submittedName>
</protein>
<dbReference type="AlphaFoldDB" id="A0A183DF35"/>
<gene>
    <name evidence="1" type="ORF">GPUH_LOCUS7329</name>
</gene>
<keyword evidence="2" id="KW-1185">Reference proteome</keyword>